<keyword evidence="1" id="KW-1133">Transmembrane helix</keyword>
<dbReference type="Pfam" id="PF07332">
    <property type="entry name" value="Phage_holin_3_6"/>
    <property type="match status" value="1"/>
</dbReference>
<feature type="transmembrane region" description="Helical" evidence="1">
    <location>
        <begin position="60"/>
        <end position="84"/>
    </location>
</feature>
<evidence type="ECO:0000313" key="2">
    <source>
        <dbReference type="EMBL" id="KUP96460.1"/>
    </source>
</evidence>
<dbReference type="AlphaFoldDB" id="A0A147KGM4"/>
<dbReference type="RefSeq" id="WP_232306574.1">
    <property type="nucleotide sequence ID" value="NZ_KQ950180.1"/>
</dbReference>
<dbReference type="InterPro" id="IPR009937">
    <property type="entry name" value="Phage_holin_3_6"/>
</dbReference>
<evidence type="ECO:0000313" key="3">
    <source>
        <dbReference type="Proteomes" id="UP000074382"/>
    </source>
</evidence>
<organism evidence="2 3">
    <name type="scientific">Thermobifida cellulosilytica TB100</name>
    <dbReference type="NCBI Taxonomy" id="665004"/>
    <lineage>
        <taxon>Bacteria</taxon>
        <taxon>Bacillati</taxon>
        <taxon>Actinomycetota</taxon>
        <taxon>Actinomycetes</taxon>
        <taxon>Streptosporangiales</taxon>
        <taxon>Nocardiopsidaceae</taxon>
        <taxon>Thermobifida</taxon>
    </lineage>
</organism>
<dbReference type="Proteomes" id="UP000074382">
    <property type="component" value="Unassembled WGS sequence"/>
</dbReference>
<feature type="transmembrane region" description="Helical" evidence="1">
    <location>
        <begin position="90"/>
        <end position="117"/>
    </location>
</feature>
<dbReference type="EMBL" id="LGEM01000089">
    <property type="protein sequence ID" value="KUP96460.1"/>
    <property type="molecule type" value="Genomic_DNA"/>
</dbReference>
<protein>
    <recommendedName>
        <fullName evidence="4">Transporter</fullName>
    </recommendedName>
</protein>
<reference evidence="3" key="1">
    <citation type="journal article" date="2017" name="Acta Aliment.">
        <title>Plant polysaccharide degrading enzyme system of Thermpbifida cellulosilytica TB100 revealed by de novo genome project data.</title>
        <authorList>
            <person name="Toth A."/>
            <person name="Baka E."/>
            <person name="Luzics S."/>
            <person name="Bata-Vidacs I."/>
            <person name="Nagy I."/>
            <person name="Balint B."/>
            <person name="Herceg R."/>
            <person name="Olasz F."/>
            <person name="Wilk T."/>
            <person name="Nagy T."/>
            <person name="Kriszt B."/>
            <person name="Nagy I."/>
            <person name="Kukolya J."/>
        </authorList>
    </citation>
    <scope>NUCLEOTIDE SEQUENCE [LARGE SCALE GENOMIC DNA]</scope>
    <source>
        <strain evidence="3">TB100</strain>
    </source>
</reference>
<accession>A0A147KGM4</accession>
<evidence type="ECO:0008006" key="4">
    <source>
        <dbReference type="Google" id="ProtNLM"/>
    </source>
</evidence>
<proteinExistence type="predicted"/>
<name>A0A147KGM4_THECS</name>
<keyword evidence="1" id="KW-0472">Membrane</keyword>
<keyword evidence="3" id="KW-1185">Reference proteome</keyword>
<dbReference type="PATRIC" id="fig|665004.4.peg.1076"/>
<dbReference type="STRING" id="665004.AC529_11885"/>
<gene>
    <name evidence="2" type="ORF">AC529_11885</name>
</gene>
<evidence type="ECO:0000256" key="1">
    <source>
        <dbReference type="SAM" id="Phobius"/>
    </source>
</evidence>
<sequence>MSETNTEGREPVDVDASERSLGELTSEVTGHLGQLVSLQLELARTELAADARRVAQGTGLFVVAALVAHLILVMGSVTLALVLVDLVGLPGWLAFLSVTLFYVLVAVLLGLFGFLSYRKVQGMPRTKETFDRTKAVLRREPAAQQ</sequence>
<comment type="caution">
    <text evidence="2">The sequence shown here is derived from an EMBL/GenBank/DDBJ whole genome shotgun (WGS) entry which is preliminary data.</text>
</comment>
<keyword evidence="1" id="KW-0812">Transmembrane</keyword>